<dbReference type="Proteomes" id="UP000663870">
    <property type="component" value="Unassembled WGS sequence"/>
</dbReference>
<proteinExistence type="predicted"/>
<name>A0A814H5I4_9BILA</name>
<feature type="signal peptide" evidence="1">
    <location>
        <begin position="1"/>
        <end position="20"/>
    </location>
</feature>
<comment type="caution">
    <text evidence="2">The sequence shown here is derived from an EMBL/GenBank/DDBJ whole genome shotgun (WGS) entry which is preliminary data.</text>
</comment>
<dbReference type="EMBL" id="CAJNOL010001725">
    <property type="protein sequence ID" value="CAF1410195.1"/>
    <property type="molecule type" value="Genomic_DNA"/>
</dbReference>
<dbReference type="AlphaFoldDB" id="A0A814H5I4"/>
<evidence type="ECO:0000313" key="5">
    <source>
        <dbReference type="Proteomes" id="UP000663870"/>
    </source>
</evidence>
<evidence type="ECO:0000313" key="4">
    <source>
        <dbReference type="EMBL" id="CAF3529217.1"/>
    </source>
</evidence>
<evidence type="ECO:0000313" key="6">
    <source>
        <dbReference type="Proteomes" id="UP000663882"/>
    </source>
</evidence>
<feature type="chain" id="PRO_5035684869" description="WAP domain-containing protein" evidence="1">
    <location>
        <begin position="21"/>
        <end position="90"/>
    </location>
</feature>
<dbReference type="EMBL" id="CAJOAX010000171">
    <property type="protein sequence ID" value="CAF3529217.1"/>
    <property type="molecule type" value="Genomic_DNA"/>
</dbReference>
<sequence>MTWTPSIAILFLLLVACSIGAGSKQRREVAVHDGKCPLSHFPIPIRCRRRVCLPQELVPLCNGDGDCQTTHKCCRPMCSCRVRCVAAVLE</sequence>
<protein>
    <recommendedName>
        <fullName evidence="7">WAP domain-containing protein</fullName>
    </recommendedName>
</protein>
<dbReference type="Proteomes" id="UP000663882">
    <property type="component" value="Unassembled WGS sequence"/>
</dbReference>
<evidence type="ECO:0008006" key="7">
    <source>
        <dbReference type="Google" id="ProtNLM"/>
    </source>
</evidence>
<reference evidence="2" key="1">
    <citation type="submission" date="2021-02" db="EMBL/GenBank/DDBJ databases">
        <authorList>
            <person name="Nowell W R."/>
        </authorList>
    </citation>
    <scope>NUCLEOTIDE SEQUENCE</scope>
</reference>
<keyword evidence="1" id="KW-0732">Signal</keyword>
<evidence type="ECO:0000313" key="2">
    <source>
        <dbReference type="EMBL" id="CAF1005191.1"/>
    </source>
</evidence>
<evidence type="ECO:0000256" key="1">
    <source>
        <dbReference type="SAM" id="SignalP"/>
    </source>
</evidence>
<organism evidence="2 6">
    <name type="scientific">Rotaria sordida</name>
    <dbReference type="NCBI Taxonomy" id="392033"/>
    <lineage>
        <taxon>Eukaryota</taxon>
        <taxon>Metazoa</taxon>
        <taxon>Spiralia</taxon>
        <taxon>Gnathifera</taxon>
        <taxon>Rotifera</taxon>
        <taxon>Eurotatoria</taxon>
        <taxon>Bdelloidea</taxon>
        <taxon>Philodinida</taxon>
        <taxon>Philodinidae</taxon>
        <taxon>Rotaria</taxon>
    </lineage>
</organism>
<dbReference type="OrthoDB" id="6060011at2759"/>
<keyword evidence="5" id="KW-1185">Reference proteome</keyword>
<accession>A0A814H5I4</accession>
<evidence type="ECO:0000313" key="3">
    <source>
        <dbReference type="EMBL" id="CAF1410195.1"/>
    </source>
</evidence>
<dbReference type="Proteomes" id="UP000663823">
    <property type="component" value="Unassembled WGS sequence"/>
</dbReference>
<dbReference type="EMBL" id="CAJNOO010000664">
    <property type="protein sequence ID" value="CAF1005191.1"/>
    <property type="molecule type" value="Genomic_DNA"/>
</dbReference>
<gene>
    <name evidence="3" type="ORF">JXQ802_LOCUS35230</name>
    <name evidence="4" type="ORF">OTI717_LOCUS3226</name>
    <name evidence="2" type="ORF">RFH988_LOCUS14383</name>
</gene>